<dbReference type="EMBL" id="JAUSVX010000001">
    <property type="protein sequence ID" value="MDQ0467681.1"/>
    <property type="molecule type" value="Genomic_DNA"/>
</dbReference>
<evidence type="ECO:0000313" key="3">
    <source>
        <dbReference type="Proteomes" id="UP001242480"/>
    </source>
</evidence>
<accession>A0ABU0J086</accession>
<dbReference type="Proteomes" id="UP001242480">
    <property type="component" value="Unassembled WGS sequence"/>
</dbReference>
<dbReference type="SMART" id="SM00966">
    <property type="entry name" value="SpoVT_AbrB"/>
    <property type="match status" value="1"/>
</dbReference>
<dbReference type="InterPro" id="IPR037914">
    <property type="entry name" value="SpoVT-AbrB_sf"/>
</dbReference>
<gene>
    <name evidence="2" type="ORF">QO011_000676</name>
</gene>
<feature type="domain" description="SpoVT-AbrB" evidence="1">
    <location>
        <begin position="7"/>
        <end position="52"/>
    </location>
</feature>
<evidence type="ECO:0000259" key="1">
    <source>
        <dbReference type="SMART" id="SM00966"/>
    </source>
</evidence>
<proteinExistence type="predicted"/>
<keyword evidence="3" id="KW-1185">Reference proteome</keyword>
<sequence length="84" mass="8877">MTTAKLRKVGGSLMPAIPPALLDELGVGVDTAVDTVVRGDELVMRPARKRYTLDELLARCDPAAPSSDEDRAWLGDGPVGCEAV</sequence>
<protein>
    <submittedName>
        <fullName evidence="2">Antitoxin ChpS</fullName>
    </submittedName>
</protein>
<name>A0ABU0J086_9HYPH</name>
<dbReference type="InterPro" id="IPR007159">
    <property type="entry name" value="SpoVT-AbrB_dom"/>
</dbReference>
<reference evidence="2 3" key="1">
    <citation type="submission" date="2023-07" db="EMBL/GenBank/DDBJ databases">
        <title>Genomic Encyclopedia of Type Strains, Phase IV (KMG-IV): sequencing the most valuable type-strain genomes for metagenomic binning, comparative biology and taxonomic classification.</title>
        <authorList>
            <person name="Goeker M."/>
        </authorList>
    </citation>
    <scope>NUCLEOTIDE SEQUENCE [LARGE SCALE GENOMIC DNA]</scope>
    <source>
        <strain evidence="2 3">DSM 19619</strain>
    </source>
</reference>
<dbReference type="RefSeq" id="WP_307267653.1">
    <property type="nucleotide sequence ID" value="NZ_JAUSVX010000001.1"/>
</dbReference>
<dbReference type="SUPFAM" id="SSF89447">
    <property type="entry name" value="AbrB/MazE/MraZ-like"/>
    <property type="match status" value="1"/>
</dbReference>
<comment type="caution">
    <text evidence="2">The sequence shown here is derived from an EMBL/GenBank/DDBJ whole genome shotgun (WGS) entry which is preliminary data.</text>
</comment>
<evidence type="ECO:0000313" key="2">
    <source>
        <dbReference type="EMBL" id="MDQ0467681.1"/>
    </source>
</evidence>
<organism evidence="2 3">
    <name type="scientific">Labrys wisconsinensis</name>
    <dbReference type="NCBI Taxonomy" id="425677"/>
    <lineage>
        <taxon>Bacteria</taxon>
        <taxon>Pseudomonadati</taxon>
        <taxon>Pseudomonadota</taxon>
        <taxon>Alphaproteobacteria</taxon>
        <taxon>Hyphomicrobiales</taxon>
        <taxon>Xanthobacteraceae</taxon>
        <taxon>Labrys</taxon>
    </lineage>
</organism>
<dbReference type="Gene3D" id="2.10.260.10">
    <property type="match status" value="1"/>
</dbReference>